<dbReference type="GO" id="GO:0032982">
    <property type="term" value="C:myosin filament"/>
    <property type="evidence" value="ECO:0007669"/>
    <property type="project" value="UniProtKB-KW"/>
</dbReference>
<keyword evidence="9" id="KW-0393">Immunoglobulin domain</keyword>
<dbReference type="GO" id="GO:0060298">
    <property type="term" value="P:positive regulation of sarcomere organization"/>
    <property type="evidence" value="ECO:0007669"/>
    <property type="project" value="UniProtKB-ARBA"/>
</dbReference>
<evidence type="ECO:0000313" key="13">
    <source>
        <dbReference type="Proteomes" id="UP001519460"/>
    </source>
</evidence>
<gene>
    <name evidence="12" type="ORF">BaRGS_00001542</name>
</gene>
<evidence type="ECO:0000256" key="5">
    <source>
        <dbReference type="ARBA" id="ARBA00022737"/>
    </source>
</evidence>
<feature type="domain" description="Ig-like" evidence="11">
    <location>
        <begin position="570"/>
        <end position="659"/>
    </location>
</feature>
<feature type="region of interest" description="Disordered" evidence="10">
    <location>
        <begin position="744"/>
        <end position="775"/>
    </location>
</feature>
<protein>
    <recommendedName>
        <fullName evidence="11">Ig-like domain-containing protein</fullName>
    </recommendedName>
</protein>
<feature type="domain" description="Ig-like" evidence="11">
    <location>
        <begin position="444"/>
        <end position="533"/>
    </location>
</feature>
<organism evidence="12 13">
    <name type="scientific">Batillaria attramentaria</name>
    <dbReference type="NCBI Taxonomy" id="370345"/>
    <lineage>
        <taxon>Eukaryota</taxon>
        <taxon>Metazoa</taxon>
        <taxon>Spiralia</taxon>
        <taxon>Lophotrochozoa</taxon>
        <taxon>Mollusca</taxon>
        <taxon>Gastropoda</taxon>
        <taxon>Caenogastropoda</taxon>
        <taxon>Sorbeoconcha</taxon>
        <taxon>Cerithioidea</taxon>
        <taxon>Batillariidae</taxon>
        <taxon>Batillaria</taxon>
    </lineage>
</organism>
<evidence type="ECO:0000256" key="3">
    <source>
        <dbReference type="ARBA" id="ARBA00022433"/>
    </source>
</evidence>
<dbReference type="SMART" id="SM00406">
    <property type="entry name" value="IGv"/>
    <property type="match status" value="3"/>
</dbReference>
<dbReference type="InterPro" id="IPR003599">
    <property type="entry name" value="Ig_sub"/>
</dbReference>
<dbReference type="EMBL" id="JACVVK020000004">
    <property type="protein sequence ID" value="KAK7507607.1"/>
    <property type="molecule type" value="Genomic_DNA"/>
</dbReference>
<dbReference type="FunFam" id="2.60.40.10:FF:000032">
    <property type="entry name" value="palladin isoform X1"/>
    <property type="match status" value="1"/>
</dbReference>
<dbReference type="Pfam" id="PF07679">
    <property type="entry name" value="I-set"/>
    <property type="match status" value="9"/>
</dbReference>
<dbReference type="InterPro" id="IPR013098">
    <property type="entry name" value="Ig_I-set"/>
</dbReference>
<dbReference type="InterPro" id="IPR007110">
    <property type="entry name" value="Ig-like_dom"/>
</dbReference>
<dbReference type="InterPro" id="IPR050964">
    <property type="entry name" value="Striated_Muscle_Regulatory"/>
</dbReference>
<dbReference type="GO" id="GO:0007155">
    <property type="term" value="P:cell adhesion"/>
    <property type="evidence" value="ECO:0007669"/>
    <property type="project" value="UniProtKB-KW"/>
</dbReference>
<feature type="domain" description="Ig-like" evidence="11">
    <location>
        <begin position="118"/>
        <end position="194"/>
    </location>
</feature>
<dbReference type="SMART" id="SM00408">
    <property type="entry name" value="IGc2"/>
    <property type="match status" value="9"/>
</dbReference>
<evidence type="ECO:0000259" key="11">
    <source>
        <dbReference type="PROSITE" id="PS50835"/>
    </source>
</evidence>
<evidence type="ECO:0000256" key="1">
    <source>
        <dbReference type="ARBA" id="ARBA00004657"/>
    </source>
</evidence>
<dbReference type="InterPro" id="IPR003598">
    <property type="entry name" value="Ig_sub2"/>
</dbReference>
<keyword evidence="4" id="KW-0963">Cytoplasm</keyword>
<feature type="domain" description="Ig-like" evidence="11">
    <location>
        <begin position="891"/>
        <end position="981"/>
    </location>
</feature>
<sequence length="1116" mass="123281">MVVFDTPYKLHAGVKIRPSTTENTAAVGELKEGQEITEDARHRLSYKEGVATLQVTDLEPEDAGQYTCQAVNTLGDIETTAELQVEEVRHRRKRKEEVEAVPIKVPKQEAVVEGDMPPEFTLPLVDQVKQAGEDVEFCVTVTCRPEPEVKWFCGDQQISPSSRHVFEHDKGVYRLTIRKLTKEDAGEWRCLAVNPFGQSWCSCDLKVLETTPEGYRAPRFPRELEDMTVTRGSVVQLECEVIGYPQPTIQWYKDRKRIQSDRHYTIRTENNLCVLQISGVDYDDTGAYMCRAINDAGSSDTEARIRVQSVRDTVMRPERPEAGRVQAAPAGRYKFQVAPDFTVKLKNKRVPEGMTVHLNCSVTGIPEPSIKWLKDGQEIFEGVDYSMRNNYGLLSLEVLNANPKHSGTYTCEASNEEGTTSCSATLDVEGEEELEAVELEFLRPRFLTPLEDIMVHEGEDVTFTCKAVGKPMPHFKWQKDMLELSSTSRMQLTQDSKGNATLTIRKVRPSDAGLYLVLAQSRSGRAKSSANLRVRAKSKSSSPEIVEYGRPSYEGGYAPLQQMAIPGKPPSFSIMLPANLSVYEGEKLRLDCSVQGYPQPIVTWHKEYRGLMYGERHRIMFVGSLHTLEIPSTMARDKGEYIVRATNAFGCVETSCQVTILPPRERGAEDLVAGDMMRLDATPKIKTAPFFIKHLPHTIEVMEGTNVRLDCILRGGVELVQWSQEEVDRSRHGLEEEGFEGDFVTMREGPDSTRTGSEKPAEVEGTPPSFKTTPQDLVLPAGSEAVFECVTSGLSTKPGTWYKDGKPLAPSDTVRITSEGHRHRLVIAAIVKSDEGEYTYEATSAAGSASCSATLAIQVLAEKGRLSRSQSLEQQRKGSSDLTKSKSSKGAKFSKELPEETSASPGDNVTLSCSISGDLKEVIWEKDGKKLSDSSRIASSRQRDGTVTLKLSSLKDGDAGSYRCVAVMADGTQAETSTQLMLAAKSEPMDDDSKDMAPRFTKKLGKYKIRDGDTVILDCSVEGEPRPQITWSRNGQEILDNQDILISTIGSNCKLQILDVYPEDEGQYTCTATNAAGEATTTGYVTVEDAYMSGDSESSATANSYGKSCGMGLEMP</sequence>
<reference evidence="12 13" key="1">
    <citation type="journal article" date="2023" name="Sci. Data">
        <title>Genome assembly of the Korean intertidal mud-creeper Batillaria attramentaria.</title>
        <authorList>
            <person name="Patra A.K."/>
            <person name="Ho P.T."/>
            <person name="Jun S."/>
            <person name="Lee S.J."/>
            <person name="Kim Y."/>
            <person name="Won Y.J."/>
        </authorList>
    </citation>
    <scope>NUCLEOTIDE SEQUENCE [LARGE SCALE GENOMIC DNA]</scope>
    <source>
        <strain evidence="12">Wonlab-2016</strain>
    </source>
</reference>
<evidence type="ECO:0000256" key="8">
    <source>
        <dbReference type="ARBA" id="ARBA00023179"/>
    </source>
</evidence>
<dbReference type="GO" id="GO:0045989">
    <property type="term" value="P:positive regulation of striated muscle contraction"/>
    <property type="evidence" value="ECO:0007669"/>
    <property type="project" value="UniProtKB-ARBA"/>
</dbReference>
<feature type="domain" description="Ig-like" evidence="11">
    <location>
        <begin position="218"/>
        <end position="306"/>
    </location>
</feature>
<dbReference type="CDD" id="cd00096">
    <property type="entry name" value="Ig"/>
    <property type="match status" value="1"/>
</dbReference>
<keyword evidence="5" id="KW-0677">Repeat</keyword>
<dbReference type="GO" id="GO:0030016">
    <property type="term" value="C:myofibril"/>
    <property type="evidence" value="ECO:0007669"/>
    <property type="project" value="UniProtKB-SubCell"/>
</dbReference>
<dbReference type="FunFam" id="2.60.40.10:FF:000425">
    <property type="entry name" value="Myosin light chain kinase"/>
    <property type="match status" value="1"/>
</dbReference>
<dbReference type="SMART" id="SM00409">
    <property type="entry name" value="IG"/>
    <property type="match status" value="9"/>
</dbReference>
<feature type="compositionally biased region" description="Basic and acidic residues" evidence="10">
    <location>
        <begin position="748"/>
        <end position="762"/>
    </location>
</feature>
<dbReference type="Gene3D" id="2.60.40.10">
    <property type="entry name" value="Immunoglobulins"/>
    <property type="match status" value="9"/>
</dbReference>
<evidence type="ECO:0000313" key="12">
    <source>
        <dbReference type="EMBL" id="KAK7507607.1"/>
    </source>
</evidence>
<feature type="domain" description="Ig-like" evidence="11">
    <location>
        <begin position="683"/>
        <end position="725"/>
    </location>
</feature>
<feature type="domain" description="Ig-like" evidence="11">
    <location>
        <begin position="339"/>
        <end position="427"/>
    </location>
</feature>
<evidence type="ECO:0000256" key="9">
    <source>
        <dbReference type="ARBA" id="ARBA00023319"/>
    </source>
</evidence>
<evidence type="ECO:0000256" key="4">
    <source>
        <dbReference type="ARBA" id="ARBA00022490"/>
    </source>
</evidence>
<evidence type="ECO:0000256" key="2">
    <source>
        <dbReference type="ARBA" id="ARBA00006692"/>
    </source>
</evidence>
<keyword evidence="8" id="KW-0514">Muscle protein</keyword>
<keyword evidence="6" id="KW-0130">Cell adhesion</keyword>
<feature type="compositionally biased region" description="Polar residues" evidence="10">
    <location>
        <begin position="901"/>
        <end position="910"/>
    </location>
</feature>
<feature type="domain" description="Ig-like" evidence="11">
    <location>
        <begin position="998"/>
        <end position="1086"/>
    </location>
</feature>
<dbReference type="AlphaFoldDB" id="A0ABD0M7U5"/>
<comment type="caution">
    <text evidence="12">The sequence shown here is derived from an EMBL/GenBank/DDBJ whole genome shotgun (WGS) entry which is preliminary data.</text>
</comment>
<dbReference type="InterPro" id="IPR013106">
    <property type="entry name" value="Ig_V-set"/>
</dbReference>
<keyword evidence="3" id="KW-0787">Thick filament</keyword>
<dbReference type="FunFam" id="2.60.40.10:FF:000557">
    <property type="entry name" value="Myosin binding protein Ha"/>
    <property type="match status" value="1"/>
</dbReference>
<accession>A0ABD0M7U5</accession>
<feature type="region of interest" description="Disordered" evidence="10">
    <location>
        <begin position="866"/>
        <end position="910"/>
    </location>
</feature>
<evidence type="ECO:0000256" key="10">
    <source>
        <dbReference type="SAM" id="MobiDB-lite"/>
    </source>
</evidence>
<name>A0ABD0M7U5_9CAEN</name>
<dbReference type="FunFam" id="2.60.40.10:FF:000080">
    <property type="entry name" value="Myosin light chain kinase, smooth muscle"/>
    <property type="match status" value="1"/>
</dbReference>
<keyword evidence="7" id="KW-1015">Disulfide bond</keyword>
<dbReference type="PROSITE" id="PS50835">
    <property type="entry name" value="IG_LIKE"/>
    <property type="match status" value="9"/>
</dbReference>
<dbReference type="InterPro" id="IPR013783">
    <property type="entry name" value="Ig-like_fold"/>
</dbReference>
<evidence type="ECO:0000256" key="6">
    <source>
        <dbReference type="ARBA" id="ARBA00022889"/>
    </source>
</evidence>
<dbReference type="InterPro" id="IPR036179">
    <property type="entry name" value="Ig-like_dom_sf"/>
</dbReference>
<proteinExistence type="inferred from homology"/>
<keyword evidence="13" id="KW-1185">Reference proteome</keyword>
<comment type="similarity">
    <text evidence="2">Belongs to the protein kinase superfamily. CAMK Ser/Thr protein kinase family.</text>
</comment>
<dbReference type="SUPFAM" id="SSF48726">
    <property type="entry name" value="Immunoglobulin"/>
    <property type="match status" value="9"/>
</dbReference>
<comment type="subcellular location">
    <subcellularLocation>
        <location evidence="1">Cytoplasm</location>
        <location evidence="1">Myofibril</location>
    </subcellularLocation>
</comment>
<dbReference type="PANTHER" id="PTHR13817:SF171">
    <property type="entry name" value="STRETCHIN-MLCK, ISOFORM U"/>
    <property type="match status" value="1"/>
</dbReference>
<evidence type="ECO:0000256" key="7">
    <source>
        <dbReference type="ARBA" id="ARBA00023157"/>
    </source>
</evidence>
<dbReference type="FunFam" id="2.60.40.10:FF:000107">
    <property type="entry name" value="Myosin, light chain kinase a"/>
    <property type="match status" value="3"/>
</dbReference>
<feature type="domain" description="Ig-like" evidence="11">
    <location>
        <begin position="768"/>
        <end position="856"/>
    </location>
</feature>
<dbReference type="Proteomes" id="UP001519460">
    <property type="component" value="Unassembled WGS sequence"/>
</dbReference>
<dbReference type="PANTHER" id="PTHR13817">
    <property type="entry name" value="TITIN"/>
    <property type="match status" value="1"/>
</dbReference>